<evidence type="ECO:0000313" key="2">
    <source>
        <dbReference type="Proteomes" id="UP000488521"/>
    </source>
</evidence>
<accession>A0A6I0S7P3</accession>
<dbReference type="Pfam" id="PF15890">
    <property type="entry name" value="Peptidase_Mx1"/>
    <property type="match status" value="1"/>
</dbReference>
<dbReference type="Proteomes" id="UP000488521">
    <property type="component" value="Unassembled WGS sequence"/>
</dbReference>
<dbReference type="AlphaFoldDB" id="A0A6I0S7P3"/>
<sequence length="291" mass="33372">MEKILKYLWLFVIATCLNACNDEEALTPSGEELFPPKEQTELDKQLAKMYSDYNTVIEYRYIKNLLPKDWYYITPVSIDYVLPMAQFLKDMWIAPLEAGSSKEFVQAHFPRMIVLVGSPAYQKDGSVVLGQAEGGTLIRFTEVNYYSETSRSWKQGQLETAFHEYAHLLHQTFNLPDAFRQVTPDSYTKNGWMAVTSSEALKRGMVSPYATSAFAEDFAEIFSFYLSATDEELDYYFNQQPVNSAQDVDLNKGRALLMTKLNILVKFLDGIGMDIDKIREDLQNKLDNLDN</sequence>
<dbReference type="SUPFAM" id="SSF55486">
    <property type="entry name" value="Metalloproteases ('zincins'), catalytic domain"/>
    <property type="match status" value="1"/>
</dbReference>
<protein>
    <recommendedName>
        <fullName evidence="3">Substrate import-associated zinc metallohydrolase lipoprotein</fullName>
    </recommendedName>
</protein>
<proteinExistence type="predicted"/>
<dbReference type="InterPro" id="IPR030890">
    <property type="entry name" value="LP_HExxH_w_TonB"/>
</dbReference>
<dbReference type="Gene3D" id="3.40.390.70">
    <property type="match status" value="1"/>
</dbReference>
<evidence type="ECO:0008006" key="3">
    <source>
        <dbReference type="Google" id="ProtNLM"/>
    </source>
</evidence>
<name>A0A6I0S7P3_BACT4</name>
<comment type="caution">
    <text evidence="1">The sequence shown here is derived from an EMBL/GenBank/DDBJ whole genome shotgun (WGS) entry which is preliminary data.</text>
</comment>
<gene>
    <name evidence="1" type="ORF">GAN59_12330</name>
</gene>
<organism evidence="1 2">
    <name type="scientific">Bacteroides thetaiotaomicron</name>
    <dbReference type="NCBI Taxonomy" id="818"/>
    <lineage>
        <taxon>Bacteria</taxon>
        <taxon>Pseudomonadati</taxon>
        <taxon>Bacteroidota</taxon>
        <taxon>Bacteroidia</taxon>
        <taxon>Bacteroidales</taxon>
        <taxon>Bacteroidaceae</taxon>
        <taxon>Bacteroides</taxon>
    </lineage>
</organism>
<evidence type="ECO:0000313" key="1">
    <source>
        <dbReference type="EMBL" id="KAB4473633.1"/>
    </source>
</evidence>
<reference evidence="1 2" key="1">
    <citation type="journal article" date="2019" name="Nat. Med.">
        <title>A library of human gut bacterial isolates paired with longitudinal multiomics data enables mechanistic microbiome research.</title>
        <authorList>
            <person name="Poyet M."/>
            <person name="Groussin M."/>
            <person name="Gibbons S.M."/>
            <person name="Avila-Pacheco J."/>
            <person name="Jiang X."/>
            <person name="Kearney S.M."/>
            <person name="Perrotta A.R."/>
            <person name="Berdy B."/>
            <person name="Zhao S."/>
            <person name="Lieberman T.D."/>
            <person name="Swanson P.K."/>
            <person name="Smith M."/>
            <person name="Roesemann S."/>
            <person name="Alexander J.E."/>
            <person name="Rich S.A."/>
            <person name="Livny J."/>
            <person name="Vlamakis H."/>
            <person name="Clish C."/>
            <person name="Bullock K."/>
            <person name="Deik A."/>
            <person name="Scott J."/>
            <person name="Pierce K.A."/>
            <person name="Xavier R.J."/>
            <person name="Alm E.J."/>
        </authorList>
    </citation>
    <scope>NUCLEOTIDE SEQUENCE [LARGE SCALE GENOMIC DNA]</scope>
    <source>
        <strain evidence="1 2">BIOML-A156</strain>
    </source>
</reference>
<dbReference type="NCBIfam" id="TIGR04549">
    <property type="entry name" value="LP_HExxH_w_tonB"/>
    <property type="match status" value="1"/>
</dbReference>
<dbReference type="RefSeq" id="WP_373250870.1">
    <property type="nucleotide sequence ID" value="NZ_CAXTFL010000007.1"/>
</dbReference>
<dbReference type="EMBL" id="WCRS01000007">
    <property type="protein sequence ID" value="KAB4473633.1"/>
    <property type="molecule type" value="Genomic_DNA"/>
</dbReference>